<name>A0ACB0ZBJ1_MELEN</name>
<reference evidence="1" key="1">
    <citation type="submission" date="2023-11" db="EMBL/GenBank/DDBJ databases">
        <authorList>
            <person name="Poullet M."/>
        </authorList>
    </citation>
    <scope>NUCLEOTIDE SEQUENCE</scope>
    <source>
        <strain evidence="1">E1834</strain>
    </source>
</reference>
<evidence type="ECO:0000313" key="1">
    <source>
        <dbReference type="EMBL" id="CAK5075833.1"/>
    </source>
</evidence>
<protein>
    <submittedName>
        <fullName evidence="1">Uncharacterized protein</fullName>
    </submittedName>
</protein>
<proteinExistence type="predicted"/>
<comment type="caution">
    <text evidence="1">The sequence shown here is derived from an EMBL/GenBank/DDBJ whole genome shotgun (WGS) entry which is preliminary data.</text>
</comment>
<evidence type="ECO:0000313" key="2">
    <source>
        <dbReference type="Proteomes" id="UP001497535"/>
    </source>
</evidence>
<gene>
    <name evidence="1" type="ORF">MENTE1834_LOCUS22660</name>
</gene>
<dbReference type="Proteomes" id="UP001497535">
    <property type="component" value="Unassembled WGS sequence"/>
</dbReference>
<accession>A0ACB0ZBJ1</accession>
<organism evidence="1 2">
    <name type="scientific">Meloidogyne enterolobii</name>
    <name type="common">Root-knot nematode worm</name>
    <name type="synonym">Meloidogyne mayaguensis</name>
    <dbReference type="NCBI Taxonomy" id="390850"/>
    <lineage>
        <taxon>Eukaryota</taxon>
        <taxon>Metazoa</taxon>
        <taxon>Ecdysozoa</taxon>
        <taxon>Nematoda</taxon>
        <taxon>Chromadorea</taxon>
        <taxon>Rhabditida</taxon>
        <taxon>Tylenchina</taxon>
        <taxon>Tylenchomorpha</taxon>
        <taxon>Tylenchoidea</taxon>
        <taxon>Meloidogynidae</taxon>
        <taxon>Meloidogyninae</taxon>
        <taxon>Meloidogyne</taxon>
    </lineage>
</organism>
<keyword evidence="2" id="KW-1185">Reference proteome</keyword>
<sequence length="361" mass="40670">MRKLKKIFLINFLFIFYSQFSFVISVFLNLSHILHYTLLDIQLALIEEIKDGAGVLRPEKLKQKGITCIINATIEEPTTNLSGIDCVRIRIEDSPYSRLDNYFDLAADKIRSIRERGGKTLVHCVAGVSRSATLCIVYLIKYERMSLRQSYHYVKSSRPIIRPNLGFWQQMVDYERKLRGHSTVTMIPVEGSPFAFPDVYSQDLRKHILTNPGPPQHDSTLIALQKRLREREQQRENSNAAAAARATLIPIQLVNTTSNGNSSSLASRLSSSTNQRRNNGLDSSLRHRHSSSALPSRSTQNNVQQNSSINSTFPWRVSSLLSPAPGRRSAAGFSNGRGETGLFGMPSLFQQQQQQSLFPAF</sequence>
<dbReference type="EMBL" id="CAVMJV010000028">
    <property type="protein sequence ID" value="CAK5075833.1"/>
    <property type="molecule type" value="Genomic_DNA"/>
</dbReference>